<dbReference type="GO" id="GO:0016836">
    <property type="term" value="F:hydro-lyase activity"/>
    <property type="evidence" value="ECO:0007669"/>
    <property type="project" value="TreeGrafter"/>
</dbReference>
<keyword evidence="2" id="KW-0411">Iron-sulfur</keyword>
<reference evidence="5" key="1">
    <citation type="submission" date="2020-02" db="EMBL/GenBank/DDBJ databases">
        <authorList>
            <person name="Meier V. D."/>
        </authorList>
    </citation>
    <scope>NUCLEOTIDE SEQUENCE</scope>
    <source>
        <strain evidence="5">AVDCRST_MAG03</strain>
    </source>
</reference>
<proteinExistence type="predicted"/>
<dbReference type="EMBL" id="CADCUT010000010">
    <property type="protein sequence ID" value="CAA9385416.1"/>
    <property type="molecule type" value="Genomic_DNA"/>
</dbReference>
<keyword evidence="3" id="KW-0100">Branched-chain amino acid biosynthesis</keyword>
<keyword evidence="1" id="KW-0001">2Fe-2S</keyword>
<gene>
    <name evidence="5" type="ORF">AVDCRST_MAG03-231</name>
</gene>
<dbReference type="GO" id="GO:0009082">
    <property type="term" value="P:branched-chain amino acid biosynthetic process"/>
    <property type="evidence" value="ECO:0007669"/>
    <property type="project" value="UniProtKB-KW"/>
</dbReference>
<evidence type="ECO:0000256" key="1">
    <source>
        <dbReference type="ARBA" id="ARBA00022714"/>
    </source>
</evidence>
<dbReference type="SUPFAM" id="SSF143975">
    <property type="entry name" value="IlvD/EDD N-terminal domain-like"/>
    <property type="match status" value="1"/>
</dbReference>
<dbReference type="GO" id="GO:0051537">
    <property type="term" value="F:2 iron, 2 sulfur cluster binding"/>
    <property type="evidence" value="ECO:0007669"/>
    <property type="project" value="UniProtKB-KW"/>
</dbReference>
<dbReference type="AlphaFoldDB" id="A0A6J4NER0"/>
<dbReference type="Pfam" id="PF24877">
    <property type="entry name" value="ILV_EDD_C"/>
    <property type="match status" value="1"/>
</dbReference>
<keyword evidence="1" id="KW-0408">Iron</keyword>
<evidence type="ECO:0000313" key="5">
    <source>
        <dbReference type="EMBL" id="CAA9385416.1"/>
    </source>
</evidence>
<name>A0A6J4NER0_9ACTN</name>
<keyword evidence="1" id="KW-0479">Metal-binding</keyword>
<evidence type="ECO:0000259" key="4">
    <source>
        <dbReference type="Pfam" id="PF24877"/>
    </source>
</evidence>
<dbReference type="InterPro" id="IPR056740">
    <property type="entry name" value="ILV_EDD_C"/>
</dbReference>
<evidence type="ECO:0000256" key="3">
    <source>
        <dbReference type="ARBA" id="ARBA00023304"/>
    </source>
</evidence>
<feature type="domain" description="Dihydroxy-acid/6-phosphogluconate dehydratase C-terminal" evidence="4">
    <location>
        <begin position="258"/>
        <end position="409"/>
    </location>
</feature>
<sequence length="412" mass="42812">MSGLIPRVGVPAAAENLAETLREAGAEPVPMALPAVWLDGGVALSREWVADAAEISCYRQRLDGLLLAAEPPEEQAGLVLAALRANLPTVAAPSGDLYLTAALAALGLVPLADDPAPVAVEAARTGRPRPGGLIDEFSLVNALRAGLSLGGGPELLVHLAAIAREAGSTGFSQTLGVIVPETPQIAEPHSEWFTRHGNPGLLALLGDSLNDQATVAGRLREVLPATVPEPPRFDGTRLAFVEARASGARALCRVDAGLAEISGECRVHHSEKFVVRLVEGGFVEPQTLLVVGGCGPRGAPGISRLERLGQVLEEYGLADIVPIITDGLPPRSGSGTWISLFSPEAAAGGVIARLRDGDTLRISLTEGRIRTGVEADEFRGRKPHDFPDRAGAGYAARYTRSALPALEGAGFG</sequence>
<dbReference type="PANTHER" id="PTHR43661">
    <property type="entry name" value="D-XYLONATE DEHYDRATASE"/>
    <property type="match status" value="1"/>
</dbReference>
<accession>A0A6J4NER0</accession>
<dbReference type="PANTHER" id="PTHR43661:SF3">
    <property type="entry name" value="D-XYLONATE DEHYDRATASE YAGF-RELATED"/>
    <property type="match status" value="1"/>
</dbReference>
<keyword evidence="3" id="KW-0028">Amino-acid biosynthesis</keyword>
<protein>
    <recommendedName>
        <fullName evidence="4">Dihydroxy-acid/6-phosphogluconate dehydratase C-terminal domain-containing protein</fullName>
    </recommendedName>
</protein>
<dbReference type="InterPro" id="IPR037237">
    <property type="entry name" value="IlvD/EDD_N"/>
</dbReference>
<evidence type="ECO:0000256" key="2">
    <source>
        <dbReference type="ARBA" id="ARBA00023014"/>
    </source>
</evidence>
<dbReference type="InterPro" id="IPR042096">
    <property type="entry name" value="Dihydro-acid_dehy_C"/>
</dbReference>
<dbReference type="Gene3D" id="3.50.30.80">
    <property type="entry name" value="IlvD/EDD C-terminal domain-like"/>
    <property type="match status" value="1"/>
</dbReference>
<dbReference type="SUPFAM" id="SSF52016">
    <property type="entry name" value="LeuD/IlvD-like"/>
    <property type="match status" value="1"/>
</dbReference>
<dbReference type="GO" id="GO:0005829">
    <property type="term" value="C:cytosol"/>
    <property type="evidence" value="ECO:0007669"/>
    <property type="project" value="TreeGrafter"/>
</dbReference>
<organism evidence="5">
    <name type="scientific">uncultured Rubrobacteraceae bacterium</name>
    <dbReference type="NCBI Taxonomy" id="349277"/>
    <lineage>
        <taxon>Bacteria</taxon>
        <taxon>Bacillati</taxon>
        <taxon>Actinomycetota</taxon>
        <taxon>Rubrobacteria</taxon>
        <taxon>Rubrobacterales</taxon>
        <taxon>Rubrobacteraceae</taxon>
        <taxon>environmental samples</taxon>
    </lineage>
</organism>